<evidence type="ECO:0000313" key="1">
    <source>
        <dbReference type="EMBL" id="CAK5024652.1"/>
    </source>
</evidence>
<evidence type="ECO:0000313" key="2">
    <source>
        <dbReference type="Proteomes" id="UP001497535"/>
    </source>
</evidence>
<name>A0ACB0XZM2_MELEN</name>
<reference evidence="1" key="1">
    <citation type="submission" date="2023-11" db="EMBL/GenBank/DDBJ databases">
        <authorList>
            <person name="Poullet M."/>
        </authorList>
    </citation>
    <scope>NUCLEOTIDE SEQUENCE</scope>
    <source>
        <strain evidence="1">E1834</strain>
    </source>
</reference>
<protein>
    <submittedName>
        <fullName evidence="1">Uncharacterized protein</fullName>
    </submittedName>
</protein>
<dbReference type="Proteomes" id="UP001497535">
    <property type="component" value="Unassembled WGS sequence"/>
</dbReference>
<proteinExistence type="predicted"/>
<accession>A0ACB0XZM2</accession>
<keyword evidence="2" id="KW-1185">Reference proteome</keyword>
<comment type="caution">
    <text evidence="1">The sequence shown here is derived from an EMBL/GenBank/DDBJ whole genome shotgun (WGS) entry which is preliminary data.</text>
</comment>
<dbReference type="EMBL" id="CAVMJV010000004">
    <property type="protein sequence ID" value="CAK5024652.1"/>
    <property type="molecule type" value="Genomic_DNA"/>
</dbReference>
<organism evidence="1 2">
    <name type="scientific">Meloidogyne enterolobii</name>
    <name type="common">Root-knot nematode worm</name>
    <name type="synonym">Meloidogyne mayaguensis</name>
    <dbReference type="NCBI Taxonomy" id="390850"/>
    <lineage>
        <taxon>Eukaryota</taxon>
        <taxon>Metazoa</taxon>
        <taxon>Ecdysozoa</taxon>
        <taxon>Nematoda</taxon>
        <taxon>Chromadorea</taxon>
        <taxon>Rhabditida</taxon>
        <taxon>Tylenchina</taxon>
        <taxon>Tylenchomorpha</taxon>
        <taxon>Tylenchoidea</taxon>
        <taxon>Meloidogynidae</taxon>
        <taxon>Meloidogyninae</taxon>
        <taxon>Meloidogyne</taxon>
    </lineage>
</organism>
<sequence>MREYERKYRENNREKKREADRKYREKMKNRKENLQDPRNVDSDNNERGTSNPQNDDARNKGKMPNVYEDSIQSEERNLINQEEEETETFLDEQNQQEVEEPKIPENCMTQIDLNEKYYPFDLNEKPEDNDEDVC</sequence>
<gene>
    <name evidence="1" type="ORF">MENTE1834_LOCUS5560</name>
</gene>